<reference evidence="2 3" key="1">
    <citation type="submission" date="2006-10" db="EMBL/GenBank/DDBJ databases">
        <title>The Genome Sequence of Batrachochytrium dendrobatidis JEL423.</title>
        <authorList>
            <consortium name="The Broad Institute Genome Sequencing Platform"/>
            <person name="Birren B."/>
            <person name="Lander E."/>
            <person name="Galagan J."/>
            <person name="Cuomo C."/>
            <person name="Devon K."/>
            <person name="Jaffe D."/>
            <person name="Butler J."/>
            <person name="Alvarez P."/>
            <person name="Gnerre S."/>
            <person name="Grabherr M."/>
            <person name="Kleber M."/>
            <person name="Mauceli E."/>
            <person name="Brockman W."/>
            <person name="Young S."/>
            <person name="LaButti K."/>
            <person name="Sykes S."/>
            <person name="DeCaprio D."/>
            <person name="Crawford M."/>
            <person name="Koehrsen M."/>
            <person name="Engels R."/>
            <person name="Montgomery P."/>
            <person name="Pearson M."/>
            <person name="Howarth C."/>
            <person name="Larson L."/>
            <person name="White J."/>
            <person name="O'Leary S."/>
            <person name="Kodira C."/>
            <person name="Zeng Q."/>
            <person name="Yandava C."/>
            <person name="Alvarado L."/>
            <person name="Longcore J."/>
            <person name="James T."/>
        </authorList>
    </citation>
    <scope>NUCLEOTIDE SEQUENCE [LARGE SCALE GENOMIC DNA]</scope>
    <source>
        <strain evidence="2 3">JEL423</strain>
    </source>
</reference>
<name>A0A177WN80_BATDL</name>
<dbReference type="Pfam" id="PF03572">
    <property type="entry name" value="Peptidase_S41"/>
    <property type="match status" value="1"/>
</dbReference>
<dbReference type="Proteomes" id="UP000077115">
    <property type="component" value="Unassembled WGS sequence"/>
</dbReference>
<proteinExistence type="predicted"/>
<dbReference type="Gene3D" id="2.30.42.10">
    <property type="match status" value="1"/>
</dbReference>
<dbReference type="PANTHER" id="PTHR32060">
    <property type="entry name" value="TAIL-SPECIFIC PROTEASE"/>
    <property type="match status" value="1"/>
</dbReference>
<dbReference type="GO" id="GO:0006508">
    <property type="term" value="P:proteolysis"/>
    <property type="evidence" value="ECO:0007669"/>
    <property type="project" value="InterPro"/>
</dbReference>
<evidence type="ECO:0000313" key="2">
    <source>
        <dbReference type="EMBL" id="OAJ41145.1"/>
    </source>
</evidence>
<dbReference type="SUPFAM" id="SSF52096">
    <property type="entry name" value="ClpP/crotonase"/>
    <property type="match status" value="1"/>
</dbReference>
<dbReference type="OrthoDB" id="2110690at2759"/>
<dbReference type="PANTHER" id="PTHR32060:SF22">
    <property type="entry name" value="CARBOXYL-TERMINAL-PROCESSING PEPTIDASE 3, CHLOROPLASTIC"/>
    <property type="match status" value="1"/>
</dbReference>
<dbReference type="GO" id="GO:0004175">
    <property type="term" value="F:endopeptidase activity"/>
    <property type="evidence" value="ECO:0007669"/>
    <property type="project" value="TreeGrafter"/>
</dbReference>
<sequence>MVTAGPYSCFLATIGIDFGFVDGPGDVIKDPTIIVKEPVNEKILKQLSNTTYSQINVGDQLLSINGLNFYNWQIKNRNAIGGYSEASSQRQGLEYLTSRSGSHAPLPDEDSIKLKFKSRNGTIYEVDAPYMSAYRRTCWEYSSQLYKNLTGVTLSMDPHNTAAVDTNDHASSVKITDDHATSFKLDMSLRIPRNSQKQDQNSQYQDVGRLSKRDSQITFHETDILELSWAIWNPNEQNMGIIKLESFRSTLRATNVPGIPEGVLEVRKLLTTVLKDTKSVLIDVREGGGGAMGFSSGIPQLFKADFQPFKATYLMNNVTYNMFVNPPIDLETSRDAWFKTPPGSKYSVLHDLIDPKSANDYGQVYTKPMGVFTTGDCFSACEVMTGSVQSSGVGTVFDPELINFDPIDFKPMPFKKELTPDATDAFYNRMTLGHRALVLRPKLEDVLSGEHSNSQYNFIADHLDKIGQKTGQNKLKFLAEPFNIEAVLGAGNITVDIDGFTSIQLFAQDKPLTGKIALSPGHHNIQLPANSSQQDIGNSVVTIIAKNDKHELKTHRNIRTIPKLSDYINIAKPWTFAGPNQSVGIYNSPLTPSGNGWNSVNGTWVTGNGTQYASMVDTMLEAFFFAEVGSRINIEYDFSIKTEETFDFLYLYAYSNGEAESLLNTPGQPGQPDTYGVSGTKDEPNGKVQFTTKSKYFSVGFKFKSDGAVQDIGPVIKSWKISLA</sequence>
<dbReference type="EMBL" id="DS022305">
    <property type="protein sequence ID" value="OAJ41145.1"/>
    <property type="molecule type" value="Genomic_DNA"/>
</dbReference>
<dbReference type="GO" id="GO:0008236">
    <property type="term" value="F:serine-type peptidase activity"/>
    <property type="evidence" value="ECO:0007669"/>
    <property type="project" value="InterPro"/>
</dbReference>
<gene>
    <name evidence="2" type="ORF">BDEG_24789</name>
</gene>
<reference evidence="2 3" key="2">
    <citation type="submission" date="2016-05" db="EMBL/GenBank/DDBJ databases">
        <title>Lineage-specific infection strategies underlie the spectrum of fungal disease in amphibians.</title>
        <authorList>
            <person name="Cuomo C.A."/>
            <person name="Farrer R.A."/>
            <person name="James T."/>
            <person name="Longcore J."/>
            <person name="Birren B."/>
        </authorList>
    </citation>
    <scope>NUCLEOTIDE SEQUENCE [LARGE SCALE GENOMIC DNA]</scope>
    <source>
        <strain evidence="2 3">JEL423</strain>
    </source>
</reference>
<dbReference type="STRING" id="403673.A0A177WN80"/>
<organism evidence="2 3">
    <name type="scientific">Batrachochytrium dendrobatidis (strain JEL423)</name>
    <dbReference type="NCBI Taxonomy" id="403673"/>
    <lineage>
        <taxon>Eukaryota</taxon>
        <taxon>Fungi</taxon>
        <taxon>Fungi incertae sedis</taxon>
        <taxon>Chytridiomycota</taxon>
        <taxon>Chytridiomycota incertae sedis</taxon>
        <taxon>Chytridiomycetes</taxon>
        <taxon>Rhizophydiales</taxon>
        <taxon>Rhizophydiales incertae sedis</taxon>
        <taxon>Batrachochytrium</taxon>
    </lineage>
</organism>
<dbReference type="InterPro" id="IPR005151">
    <property type="entry name" value="Tail-specific_protease"/>
</dbReference>
<feature type="domain" description="Tail specific protease" evidence="1">
    <location>
        <begin position="239"/>
        <end position="396"/>
    </location>
</feature>
<evidence type="ECO:0000313" key="3">
    <source>
        <dbReference type="Proteomes" id="UP000077115"/>
    </source>
</evidence>
<dbReference type="Gene3D" id="3.90.226.10">
    <property type="entry name" value="2-enoyl-CoA Hydratase, Chain A, domain 1"/>
    <property type="match status" value="1"/>
</dbReference>
<dbReference type="InterPro" id="IPR029045">
    <property type="entry name" value="ClpP/crotonase-like_dom_sf"/>
</dbReference>
<dbReference type="VEuPathDB" id="FungiDB:BDEG_24789"/>
<dbReference type="InterPro" id="IPR036034">
    <property type="entry name" value="PDZ_sf"/>
</dbReference>
<protein>
    <recommendedName>
        <fullName evidence="1">Tail specific protease domain-containing protein</fullName>
    </recommendedName>
</protein>
<evidence type="ECO:0000259" key="1">
    <source>
        <dbReference type="Pfam" id="PF03572"/>
    </source>
</evidence>
<dbReference type="AlphaFoldDB" id="A0A177WN80"/>
<accession>A0A177WN80</accession>